<reference evidence="1 2" key="1">
    <citation type="submission" date="2018-09" db="EMBL/GenBank/DDBJ databases">
        <title>Genome sequencing of strain 6GH32-13.</title>
        <authorList>
            <person name="Weon H.-Y."/>
            <person name="Heo J."/>
            <person name="Kwon S.-W."/>
        </authorList>
    </citation>
    <scope>NUCLEOTIDE SEQUENCE [LARGE SCALE GENOMIC DNA]</scope>
    <source>
        <strain evidence="1 2">5GH32-13</strain>
    </source>
</reference>
<dbReference type="RefSeq" id="WP_119053263.1">
    <property type="nucleotide sequence ID" value="NZ_CP032157.1"/>
</dbReference>
<dbReference type="EMBL" id="CP032157">
    <property type="protein sequence ID" value="AXY77387.1"/>
    <property type="molecule type" value="Genomic_DNA"/>
</dbReference>
<accession>A0A3B7MU47</accession>
<evidence type="ECO:0000313" key="1">
    <source>
        <dbReference type="EMBL" id="AXY77387.1"/>
    </source>
</evidence>
<gene>
    <name evidence="1" type="ORF">D3H65_26905</name>
</gene>
<dbReference type="OrthoDB" id="825403at2"/>
<name>A0A3B7MU47_9BACT</name>
<dbReference type="Proteomes" id="UP000263900">
    <property type="component" value="Chromosome"/>
</dbReference>
<dbReference type="KEGG" id="pseg:D3H65_26905"/>
<evidence type="ECO:0000313" key="2">
    <source>
        <dbReference type="Proteomes" id="UP000263900"/>
    </source>
</evidence>
<sequence>MKLNNSHGIAAKTLALLAVCATLFSFSSYRGGDSFSIFLNNKLVFEQHVAMKEGTKSFELGKANYNDQLSIYYSHCGQPGKDRSIAIKDEQGKTLKEWHFGDGKTAKSTMNCKVGDILDLQKNKQGKLQLFYSSKELPNGQVLAAIVVGGNGKTAGK</sequence>
<organism evidence="1 2">
    <name type="scientific">Paraflavitalea soli</name>
    <dbReference type="NCBI Taxonomy" id="2315862"/>
    <lineage>
        <taxon>Bacteria</taxon>
        <taxon>Pseudomonadati</taxon>
        <taxon>Bacteroidota</taxon>
        <taxon>Chitinophagia</taxon>
        <taxon>Chitinophagales</taxon>
        <taxon>Chitinophagaceae</taxon>
        <taxon>Paraflavitalea</taxon>
    </lineage>
</organism>
<proteinExistence type="predicted"/>
<dbReference type="AlphaFoldDB" id="A0A3B7MU47"/>
<protein>
    <submittedName>
        <fullName evidence="1">Uncharacterized protein</fullName>
    </submittedName>
</protein>
<keyword evidence="2" id="KW-1185">Reference proteome</keyword>